<dbReference type="GeneID" id="118428456"/>
<reference evidence="12" key="1">
    <citation type="journal article" date="2020" name="Nat. Ecol. Evol.">
        <title>Deeply conserved synteny resolves early events in vertebrate evolution.</title>
        <authorList>
            <person name="Simakov O."/>
            <person name="Marletaz F."/>
            <person name="Yue J.X."/>
            <person name="O'Connell B."/>
            <person name="Jenkins J."/>
            <person name="Brandt A."/>
            <person name="Calef R."/>
            <person name="Tung C.H."/>
            <person name="Huang T.K."/>
            <person name="Schmutz J."/>
            <person name="Satoh N."/>
            <person name="Yu J.K."/>
            <person name="Putnam N.H."/>
            <person name="Green R.E."/>
            <person name="Rokhsar D.S."/>
        </authorList>
    </citation>
    <scope>NUCLEOTIDE SEQUENCE [LARGE SCALE GENOMIC DNA]</scope>
    <source>
        <strain evidence="12">S238N-H82</strain>
    </source>
</reference>
<accession>A0A9J7N8I8</accession>
<evidence type="ECO:0000313" key="12">
    <source>
        <dbReference type="Proteomes" id="UP000001554"/>
    </source>
</evidence>
<dbReference type="Pfam" id="PF00632">
    <property type="entry name" value="HECT"/>
    <property type="match status" value="1"/>
</dbReference>
<keyword evidence="6" id="KW-0770">Synapse</keyword>
<dbReference type="Gene3D" id="3.30.2410.10">
    <property type="entry name" value="Hect, E3 ligase catalytic domain"/>
    <property type="match status" value="1"/>
</dbReference>
<dbReference type="AlphaFoldDB" id="A0A9J7N8I8"/>
<evidence type="ECO:0000256" key="10">
    <source>
        <dbReference type="PROSITE-ProRule" id="PRU00104"/>
    </source>
</evidence>
<evidence type="ECO:0000256" key="7">
    <source>
        <dbReference type="ARBA" id="ARBA00034105"/>
    </source>
</evidence>
<comment type="pathway">
    <text evidence="2">Protein modification; protein ubiquitination.</text>
</comment>
<evidence type="ECO:0000256" key="6">
    <source>
        <dbReference type="ARBA" id="ARBA00023018"/>
    </source>
</evidence>
<name>A0A9J7N8I8_BRAFL</name>
<evidence type="ECO:0000256" key="5">
    <source>
        <dbReference type="ARBA" id="ARBA00022786"/>
    </source>
</evidence>
<dbReference type="InterPro" id="IPR044611">
    <property type="entry name" value="E3A/B/C-like"/>
</dbReference>
<dbReference type="PANTHER" id="PTHR45700:SF3">
    <property type="entry name" value="UBIQUITIN-PROTEIN LIGASE E3B"/>
    <property type="match status" value="1"/>
</dbReference>
<protein>
    <recommendedName>
        <fullName evidence="8">Ubiquitin-protein ligase E3B</fullName>
        <ecNumber evidence="3">2.3.2.26</ecNumber>
    </recommendedName>
    <alternativeName>
        <fullName evidence="9">HECT-type ubiquitin transferase E3B</fullName>
    </alternativeName>
</protein>
<keyword evidence="4" id="KW-0808">Transferase</keyword>
<dbReference type="EC" id="2.3.2.26" evidence="3"/>
<gene>
    <name evidence="13" type="primary">LOC118428456</name>
</gene>
<comment type="subcellular location">
    <subcellularLocation>
        <location evidence="7">Postsynaptic density</location>
    </subcellularLocation>
</comment>
<dbReference type="OrthoDB" id="8068875at2759"/>
<dbReference type="FunFam" id="3.30.2160.10:FF:000002">
    <property type="entry name" value="Putative Ubiquitin-protein ligase E3C"/>
    <property type="match status" value="1"/>
</dbReference>
<evidence type="ECO:0000259" key="11">
    <source>
        <dbReference type="PROSITE" id="PS50237"/>
    </source>
</evidence>
<dbReference type="CDD" id="cd00078">
    <property type="entry name" value="HECTc"/>
    <property type="match status" value="1"/>
</dbReference>
<reference evidence="13" key="2">
    <citation type="submission" date="2025-08" db="UniProtKB">
        <authorList>
            <consortium name="RefSeq"/>
        </authorList>
    </citation>
    <scope>IDENTIFICATION</scope>
    <source>
        <strain evidence="13">S238N-H82</strain>
        <tissue evidence="13">Testes</tissue>
    </source>
</reference>
<feature type="domain" description="HECT" evidence="11">
    <location>
        <begin position="763"/>
        <end position="1130"/>
    </location>
</feature>
<dbReference type="OMA" id="NTKCTAP"/>
<proteinExistence type="predicted"/>
<dbReference type="SMART" id="SM00119">
    <property type="entry name" value="HECTc"/>
    <property type="match status" value="1"/>
</dbReference>
<dbReference type="InterPro" id="IPR000569">
    <property type="entry name" value="HECT_dom"/>
</dbReference>
<dbReference type="Proteomes" id="UP000001554">
    <property type="component" value="Chromosome 13"/>
</dbReference>
<evidence type="ECO:0000256" key="9">
    <source>
        <dbReference type="ARBA" id="ARBA00077267"/>
    </source>
</evidence>
<keyword evidence="5 10" id="KW-0833">Ubl conjugation pathway</keyword>
<dbReference type="Gene3D" id="3.90.1750.10">
    <property type="entry name" value="Hect, E3 ligase catalytic domains"/>
    <property type="match status" value="1"/>
</dbReference>
<dbReference type="FunFam" id="3.30.2410.10:FF:000012">
    <property type="entry name" value="Ubiquitin-protein ligase E3B"/>
    <property type="match status" value="1"/>
</dbReference>
<dbReference type="GO" id="GO:0006511">
    <property type="term" value="P:ubiquitin-dependent protein catabolic process"/>
    <property type="evidence" value="ECO:0000318"/>
    <property type="project" value="GO_Central"/>
</dbReference>
<evidence type="ECO:0000256" key="1">
    <source>
        <dbReference type="ARBA" id="ARBA00000885"/>
    </source>
</evidence>
<keyword evidence="12" id="KW-1185">Reference proteome</keyword>
<dbReference type="Gene3D" id="3.30.2160.10">
    <property type="entry name" value="Hect, E3 ligase catalytic domain"/>
    <property type="match status" value="1"/>
</dbReference>
<organism evidence="12 13">
    <name type="scientific">Branchiostoma floridae</name>
    <name type="common">Florida lancelet</name>
    <name type="synonym">Amphioxus</name>
    <dbReference type="NCBI Taxonomy" id="7739"/>
    <lineage>
        <taxon>Eukaryota</taxon>
        <taxon>Metazoa</taxon>
        <taxon>Chordata</taxon>
        <taxon>Cephalochordata</taxon>
        <taxon>Leptocardii</taxon>
        <taxon>Amphioxiformes</taxon>
        <taxon>Branchiostomatidae</taxon>
        <taxon>Branchiostoma</taxon>
    </lineage>
</organism>
<dbReference type="GO" id="GO:0061630">
    <property type="term" value="F:ubiquitin protein ligase activity"/>
    <property type="evidence" value="ECO:0000318"/>
    <property type="project" value="GO_Central"/>
</dbReference>
<sequence length="1130" mass="129213">MFAPYEDKKASFLDEKKSARFNRQEEIRREQSATKIQAVVRRFLAVSSLRKQTQGDLQSLIGWAREVSPTSSPDKAKFAPAVTVFKATEKFLYFFDQRKDDVMFQTLCRYILASMEVEGDSKIWYVSLALSKEHVLPWIQQMKKLLWQCCCYLKTLRPDNNDQSKLVSLYLNMVVIFTDTTTWKVLKIKGSEALRPGMNQLCANLLGHLTSKDLYVILQALLKRGLERSQPTLKRAALAAIVTISMRPLISTQFSQHLLTAFLVHILSLPGLILHLSTIAEQTLLLFRNNNVLEKSIRLLEQEQNIRIVFNSLEGSYSLCLLANMVQLAYLQLDMLPVIMEPFMGVVIMLLSRCQSYVQNKQSSLTHWHPVLGWFSQRINPTLNEAMPNVVKQLQLLWARNMVKQLFSEVLRFKPMAGTPTSETPETAPVKKAFKKALQKSSVKLKEMRSAGGRKLDSPEVLSVCHVCVLYQSCLKTLTQLKLDILTGKYRSVCHVCVLYQSCLKTLTQLKLDILTGKYRSVCHVCVLYQSCLKTLTQLKLDILTGLCLQEDLLSKLWGFIDELGPSGGLKLFLESLNSDTEQSHQLFAVLSLSCDCGSHIVAILDDMELYEQQKPFKLEELVKISSFLNAFAFRLLWDGIYDGKNRHTSLFHSVHTFLMLLYDRDCRRRFTTAGHWLIKELKPSTLVSELEKGKRRALLLLHMMPHVIPHKDRVILFRRFVTDEKKALGIIENECASPKPTLITVHRSRMVEDGFQQLALLPPQALKGIIRVKFVNDLGLDEAGIDQDGVFKEFLEEIIKRVFDPSLNLFKMTSGEERLYPSPTSYIQEDHLTLFEFVGKMLGKAVYEGIVVEVPFASFFLSQVLSHHHSALYSSIDELPSLDPELYKSLTFIKHYIEGDVRDLELTFSYAEDVMGKVVTHELMPGGRAISVTNDNKIAYVHRVAHFRMHTQIREQTAAFIRGFRSIISPDWLMMFAAPELQKLISGDNMEIDLEDLKKYTQYYGGFHPAHRVVIWLWDILAKDFTNDERKAFLKFVTSCSKPPLLGFAHLEPPFCIRCVEVADDQDTGDTVGSVLRGFFTIRKRDPVNRLPTSSTCFNLLKLPNYQKKSTLKEKLRYAISMNTGFELS</sequence>
<dbReference type="PANTHER" id="PTHR45700">
    <property type="entry name" value="UBIQUITIN-PROTEIN LIGASE E3C"/>
    <property type="match status" value="1"/>
</dbReference>
<dbReference type="PROSITE" id="PS50237">
    <property type="entry name" value="HECT"/>
    <property type="match status" value="1"/>
</dbReference>
<dbReference type="InterPro" id="IPR035983">
    <property type="entry name" value="Hect_E3_ubiquitin_ligase"/>
</dbReference>
<dbReference type="GO" id="GO:0000209">
    <property type="term" value="P:protein polyubiquitination"/>
    <property type="evidence" value="ECO:0000318"/>
    <property type="project" value="GO_Central"/>
</dbReference>
<evidence type="ECO:0000313" key="13">
    <source>
        <dbReference type="RefSeq" id="XP_035694414.1"/>
    </source>
</evidence>
<evidence type="ECO:0000256" key="2">
    <source>
        <dbReference type="ARBA" id="ARBA00004906"/>
    </source>
</evidence>
<evidence type="ECO:0000256" key="8">
    <source>
        <dbReference type="ARBA" id="ARBA00067505"/>
    </source>
</evidence>
<dbReference type="KEGG" id="bfo:118428456"/>
<feature type="active site" description="Glycyl thioester intermediate" evidence="10">
    <location>
        <position position="1098"/>
    </location>
</feature>
<dbReference type="PROSITE" id="PS50096">
    <property type="entry name" value="IQ"/>
    <property type="match status" value="1"/>
</dbReference>
<dbReference type="RefSeq" id="XP_035694414.1">
    <property type="nucleotide sequence ID" value="XM_035838521.1"/>
</dbReference>
<evidence type="ECO:0000256" key="4">
    <source>
        <dbReference type="ARBA" id="ARBA00022679"/>
    </source>
</evidence>
<dbReference type="GO" id="GO:0014069">
    <property type="term" value="C:postsynaptic density"/>
    <property type="evidence" value="ECO:0007669"/>
    <property type="project" value="UniProtKB-SubCell"/>
</dbReference>
<dbReference type="SUPFAM" id="SSF56204">
    <property type="entry name" value="Hect, E3 ligase catalytic domain"/>
    <property type="match status" value="1"/>
</dbReference>
<comment type="catalytic activity">
    <reaction evidence="1">
        <text>S-ubiquitinyl-[E2 ubiquitin-conjugating enzyme]-L-cysteine + [acceptor protein]-L-lysine = [E2 ubiquitin-conjugating enzyme]-L-cysteine + N(6)-ubiquitinyl-[acceptor protein]-L-lysine.</text>
        <dbReference type="EC" id="2.3.2.26"/>
    </reaction>
</comment>
<evidence type="ECO:0000256" key="3">
    <source>
        <dbReference type="ARBA" id="ARBA00012485"/>
    </source>
</evidence>